<reference evidence="8" key="1">
    <citation type="journal article" date="2019" name="Int. J. Syst. Evol. Microbiol.">
        <title>The Global Catalogue of Microorganisms (GCM) 10K type strain sequencing project: providing services to taxonomists for standard genome sequencing and annotation.</title>
        <authorList>
            <consortium name="The Broad Institute Genomics Platform"/>
            <consortium name="The Broad Institute Genome Sequencing Center for Infectious Disease"/>
            <person name="Wu L."/>
            <person name="Ma J."/>
        </authorList>
    </citation>
    <scope>NUCLEOTIDE SEQUENCE [LARGE SCALE GENOMIC DNA]</scope>
    <source>
        <strain evidence="8">CECT 8010</strain>
    </source>
</reference>
<dbReference type="Pfam" id="PF13598">
    <property type="entry name" value="DUF4139"/>
    <property type="match status" value="1"/>
</dbReference>
<dbReference type="InterPro" id="IPR039426">
    <property type="entry name" value="TonB-dep_rcpt-like"/>
</dbReference>
<keyword evidence="1" id="KW-0813">Transport</keyword>
<dbReference type="PROSITE" id="PS52016">
    <property type="entry name" value="TONB_DEPENDENT_REC_3"/>
    <property type="match status" value="1"/>
</dbReference>
<name>A0ABV8PWD9_9BACT</name>
<dbReference type="InterPro" id="IPR012910">
    <property type="entry name" value="Plug_dom"/>
</dbReference>
<feature type="domain" description="DUF4140" evidence="6">
    <location>
        <begin position="37"/>
        <end position="131"/>
    </location>
</feature>
<feature type="coiled-coil region" evidence="2">
    <location>
        <begin position="102"/>
        <end position="129"/>
    </location>
</feature>
<feature type="domain" description="DUF4139" evidence="5">
    <location>
        <begin position="219"/>
        <end position="602"/>
    </location>
</feature>
<evidence type="ECO:0000313" key="7">
    <source>
        <dbReference type="EMBL" id="MFC4232434.1"/>
    </source>
</evidence>
<dbReference type="NCBIfam" id="TIGR02231">
    <property type="entry name" value="mucoidy inhibitor MuiA family protein"/>
    <property type="match status" value="2"/>
</dbReference>
<organism evidence="7 8">
    <name type="scientific">Parasediminibacterium paludis</name>
    <dbReference type="NCBI Taxonomy" id="908966"/>
    <lineage>
        <taxon>Bacteria</taxon>
        <taxon>Pseudomonadati</taxon>
        <taxon>Bacteroidota</taxon>
        <taxon>Chitinophagia</taxon>
        <taxon>Chitinophagales</taxon>
        <taxon>Chitinophagaceae</taxon>
        <taxon>Parasediminibacterium</taxon>
    </lineage>
</organism>
<feature type="signal peptide" evidence="3">
    <location>
        <begin position="1"/>
        <end position="21"/>
    </location>
</feature>
<proteinExistence type="inferred from homology"/>
<accession>A0ABV8PWD9</accession>
<keyword evidence="1" id="KW-0998">Cell outer membrane</keyword>
<dbReference type="InterPro" id="IPR025554">
    <property type="entry name" value="DUF4140"/>
</dbReference>
<dbReference type="PANTHER" id="PTHR31005:SF8">
    <property type="entry name" value="DUF4139 DOMAIN-CONTAINING PROTEIN"/>
    <property type="match status" value="1"/>
</dbReference>
<comment type="subcellular location">
    <subcellularLocation>
        <location evidence="1">Cell outer membrane</location>
        <topology evidence="1">Multi-pass membrane protein</topology>
    </subcellularLocation>
</comment>
<dbReference type="InterPro" id="IPR011935">
    <property type="entry name" value="CHP02231"/>
</dbReference>
<dbReference type="RefSeq" id="WP_379014285.1">
    <property type="nucleotide sequence ID" value="NZ_JBHSDC010000022.1"/>
</dbReference>
<dbReference type="Gene3D" id="2.170.130.10">
    <property type="entry name" value="TonB-dependent receptor, plug domain"/>
    <property type="match status" value="1"/>
</dbReference>
<keyword evidence="8" id="KW-1185">Reference proteome</keyword>
<comment type="caution">
    <text evidence="7">The sequence shown here is derived from an EMBL/GenBank/DDBJ whole genome shotgun (WGS) entry which is preliminary data.</text>
</comment>
<feature type="chain" id="PRO_5046438344" evidence="3">
    <location>
        <begin position="22"/>
        <end position="611"/>
    </location>
</feature>
<keyword evidence="1" id="KW-0812">Transmembrane</keyword>
<feature type="domain" description="TonB-dependent receptor plug" evidence="4">
    <location>
        <begin position="291"/>
        <end position="391"/>
    </location>
</feature>
<dbReference type="SUPFAM" id="SSF56935">
    <property type="entry name" value="Porins"/>
    <property type="match status" value="1"/>
</dbReference>
<evidence type="ECO:0000259" key="5">
    <source>
        <dbReference type="Pfam" id="PF13598"/>
    </source>
</evidence>
<sequence>MKYIKIYLSLSLCLFITAAFAGDDKNVVNAYLKTAIIYRSGAELTHDAKAILQQGNNELTIDGISNQVDVNSIQVKVPNAVTIVGIEFQNYYLKPNIASQKVKAMTDSIEKLQQDITKLQTNIGIATDLLQVLKSNRDIKGTQNGLSVAELMKLMDYYKAKSLEIQTELTQQNTTLKKIQDQVQRLNNQVQEEEQKNAKSTGRLVLQLNAALASNYNFTVSYITPNAYWTPFYDINVADINHPMKLVYKAKMFQTTGLDWKQVKLSLSTATPSQWGNAPNLQTWFLAYVNPYTNMNKALQGRLAGVQIAKEENKGLDEVVVVGYGSSGGSDDIQIRGNSSYTKVDPLYIVNGVEMSVSEAKKISPQAIKKVEVLKDGQATAIYGSRASGGAVVMTLKYGLDDYITVSESTLNLNYDIDLPYDIASNGKEQTATLKEVEVPTNYKYYAVPKLDKDVYLLAEVTNWEKMNLLPGDANIIFEGTYVGKSFIDPNTTTDTLNLTLGKDKRVAIKREKLADFSSVKFLGSNKLQKITYEITVKNNKKEAINLLVKDQYPLATNKEMEIQLLESTEAAVNDETGIVTWNLSLAAGESKKLRLSYSVKYLKDKTVNLK</sequence>
<dbReference type="InterPro" id="IPR037066">
    <property type="entry name" value="Plug_dom_sf"/>
</dbReference>
<keyword evidence="1" id="KW-1134">Transmembrane beta strand</keyword>
<evidence type="ECO:0000259" key="4">
    <source>
        <dbReference type="Pfam" id="PF07715"/>
    </source>
</evidence>
<gene>
    <name evidence="7" type="ORF">ACFOW1_11060</name>
</gene>
<dbReference type="InterPro" id="IPR037291">
    <property type="entry name" value="DUF4139"/>
</dbReference>
<keyword evidence="2" id="KW-0175">Coiled coil</keyword>
<dbReference type="Proteomes" id="UP001595906">
    <property type="component" value="Unassembled WGS sequence"/>
</dbReference>
<dbReference type="PANTHER" id="PTHR31005">
    <property type="entry name" value="DUF4139 DOMAIN-CONTAINING PROTEIN"/>
    <property type="match status" value="1"/>
</dbReference>
<keyword evidence="1" id="KW-0472">Membrane</keyword>
<comment type="similarity">
    <text evidence="1">Belongs to the TonB-dependent receptor family.</text>
</comment>
<evidence type="ECO:0000256" key="1">
    <source>
        <dbReference type="PROSITE-ProRule" id="PRU01360"/>
    </source>
</evidence>
<evidence type="ECO:0000259" key="6">
    <source>
        <dbReference type="Pfam" id="PF13600"/>
    </source>
</evidence>
<evidence type="ECO:0000256" key="2">
    <source>
        <dbReference type="SAM" id="Coils"/>
    </source>
</evidence>
<protein>
    <submittedName>
        <fullName evidence="7">DUF4139 domain-containing protein</fullName>
    </submittedName>
</protein>
<feature type="coiled-coil region" evidence="2">
    <location>
        <begin position="169"/>
        <end position="203"/>
    </location>
</feature>
<dbReference type="Pfam" id="PF07715">
    <property type="entry name" value="Plug"/>
    <property type="match status" value="1"/>
</dbReference>
<dbReference type="EMBL" id="JBHSDC010000022">
    <property type="protein sequence ID" value="MFC4232434.1"/>
    <property type="molecule type" value="Genomic_DNA"/>
</dbReference>
<evidence type="ECO:0000313" key="8">
    <source>
        <dbReference type="Proteomes" id="UP001595906"/>
    </source>
</evidence>
<evidence type="ECO:0000256" key="3">
    <source>
        <dbReference type="SAM" id="SignalP"/>
    </source>
</evidence>
<keyword evidence="3" id="KW-0732">Signal</keyword>
<dbReference type="Pfam" id="PF13600">
    <property type="entry name" value="DUF4140"/>
    <property type="match status" value="1"/>
</dbReference>